<dbReference type="GeneID" id="105229981"/>
<comment type="similarity">
    <text evidence="1 3">Belongs to the calycin superfamily. Lipocalin family.</text>
</comment>
<keyword evidence="2" id="KW-1015">Disulfide bond</keyword>
<feature type="chain" id="PRO_5045017672" evidence="3">
    <location>
        <begin position="28"/>
        <end position="206"/>
    </location>
</feature>
<feature type="signal peptide" evidence="3">
    <location>
        <begin position="1"/>
        <end position="27"/>
    </location>
</feature>
<dbReference type="InterPro" id="IPR022271">
    <property type="entry name" value="Lipocalin_ApoD"/>
</dbReference>
<dbReference type="PROSITE" id="PS51257">
    <property type="entry name" value="PROKAR_LIPOPROTEIN"/>
    <property type="match status" value="1"/>
</dbReference>
<reference evidence="6" key="1">
    <citation type="submission" date="2025-08" db="UniProtKB">
        <authorList>
            <consortium name="RefSeq"/>
        </authorList>
    </citation>
    <scope>IDENTIFICATION</scope>
    <source>
        <tissue evidence="6">Adult</tissue>
    </source>
</reference>
<gene>
    <name evidence="6" type="primary">LOC105229981</name>
</gene>
<keyword evidence="3" id="KW-0732">Signal</keyword>
<dbReference type="CDD" id="cd19437">
    <property type="entry name" value="lipocalin_apoD-like"/>
    <property type="match status" value="1"/>
</dbReference>
<dbReference type="InterPro" id="IPR003057">
    <property type="entry name" value="Invtbrt_color"/>
</dbReference>
<sequence length="206" mass="22207">MAANSRISMQKTILAIVALALFGIAQAQVQFSGACSCDVQVQPNFDVAAYLGSWYEYAKYPVYFETNGKCVKAEYTLKDNGQVGVVNSMIDETTDQASDIVGYAVVVENAKLLVTFPVSPAYNVSSNYWVLSTDYTSYSVVYSCQQTQDDSHSLVVWILTREQNPSAELIAKAKDVLTSNGVSLSQLVVTDQSGCQADAAAGDDCA</sequence>
<evidence type="ECO:0000256" key="2">
    <source>
        <dbReference type="ARBA" id="ARBA00023157"/>
    </source>
</evidence>
<dbReference type="Proteomes" id="UP001652620">
    <property type="component" value="Chromosome 3"/>
</dbReference>
<dbReference type="Pfam" id="PF08212">
    <property type="entry name" value="Lipocalin_2"/>
    <property type="match status" value="1"/>
</dbReference>
<name>A0ABM3JHN8_BACDO</name>
<evidence type="ECO:0000256" key="3">
    <source>
        <dbReference type="PIRNR" id="PIRNR036893"/>
    </source>
</evidence>
<protein>
    <submittedName>
        <fullName evidence="6">Apolipoprotein D isoform X1</fullName>
    </submittedName>
</protein>
<evidence type="ECO:0000259" key="4">
    <source>
        <dbReference type="Pfam" id="PF08212"/>
    </source>
</evidence>
<keyword evidence="5" id="KW-1185">Reference proteome</keyword>
<accession>A0ABM3JHN8</accession>
<dbReference type="PANTHER" id="PTHR10612">
    <property type="entry name" value="APOLIPOPROTEIN D"/>
    <property type="match status" value="1"/>
</dbReference>
<dbReference type="InterPro" id="IPR012674">
    <property type="entry name" value="Calycin"/>
</dbReference>
<evidence type="ECO:0000313" key="5">
    <source>
        <dbReference type="Proteomes" id="UP001652620"/>
    </source>
</evidence>
<dbReference type="PRINTS" id="PR01273">
    <property type="entry name" value="INVTBRTCOLOR"/>
</dbReference>
<evidence type="ECO:0000313" key="6">
    <source>
        <dbReference type="RefSeq" id="XP_049308735.1"/>
    </source>
</evidence>
<evidence type="ECO:0000256" key="1">
    <source>
        <dbReference type="ARBA" id="ARBA00006889"/>
    </source>
</evidence>
<dbReference type="PANTHER" id="PTHR10612:SF34">
    <property type="entry name" value="APOLIPOPROTEIN D"/>
    <property type="match status" value="1"/>
</dbReference>
<dbReference type="RefSeq" id="XP_049308735.1">
    <property type="nucleotide sequence ID" value="XM_049452778.1"/>
</dbReference>
<dbReference type="Gene3D" id="2.40.128.20">
    <property type="match status" value="1"/>
</dbReference>
<dbReference type="SUPFAM" id="SSF50814">
    <property type="entry name" value="Lipocalins"/>
    <property type="match status" value="1"/>
</dbReference>
<dbReference type="InterPro" id="IPR000566">
    <property type="entry name" value="Lipocln_cytosolic_FA-bd_dom"/>
</dbReference>
<proteinExistence type="inferred from homology"/>
<organism evidence="5 6">
    <name type="scientific">Bactrocera dorsalis</name>
    <name type="common">Oriental fruit fly</name>
    <name type="synonym">Dacus dorsalis</name>
    <dbReference type="NCBI Taxonomy" id="27457"/>
    <lineage>
        <taxon>Eukaryota</taxon>
        <taxon>Metazoa</taxon>
        <taxon>Ecdysozoa</taxon>
        <taxon>Arthropoda</taxon>
        <taxon>Hexapoda</taxon>
        <taxon>Insecta</taxon>
        <taxon>Pterygota</taxon>
        <taxon>Neoptera</taxon>
        <taxon>Endopterygota</taxon>
        <taxon>Diptera</taxon>
        <taxon>Brachycera</taxon>
        <taxon>Muscomorpha</taxon>
        <taxon>Tephritoidea</taxon>
        <taxon>Tephritidae</taxon>
        <taxon>Bactrocera</taxon>
        <taxon>Bactrocera</taxon>
    </lineage>
</organism>
<dbReference type="PIRSF" id="PIRSF036893">
    <property type="entry name" value="Lipocalin_ApoD"/>
    <property type="match status" value="1"/>
</dbReference>
<feature type="domain" description="Lipocalin/cytosolic fatty-acid binding" evidence="4">
    <location>
        <begin position="46"/>
        <end position="191"/>
    </location>
</feature>